<accession>A0A5C3KMT0</accession>
<dbReference type="Proteomes" id="UP000307440">
    <property type="component" value="Unassembled WGS sequence"/>
</dbReference>
<name>A0A5C3KMT0_COPMA</name>
<feature type="transmembrane region" description="Helical" evidence="1">
    <location>
        <begin position="256"/>
        <end position="275"/>
    </location>
</feature>
<dbReference type="InterPro" id="IPR045340">
    <property type="entry name" value="DUF6533"/>
</dbReference>
<proteinExistence type="predicted"/>
<feature type="transmembrane region" description="Helical" evidence="1">
    <location>
        <begin position="191"/>
        <end position="210"/>
    </location>
</feature>
<evidence type="ECO:0000256" key="1">
    <source>
        <dbReference type="SAM" id="Phobius"/>
    </source>
</evidence>
<feature type="transmembrane region" description="Helical" evidence="1">
    <location>
        <begin position="141"/>
        <end position="161"/>
    </location>
</feature>
<keyword evidence="1" id="KW-1133">Transmembrane helix</keyword>
<dbReference type="AlphaFoldDB" id="A0A5C3KMT0"/>
<gene>
    <name evidence="3" type="ORF">FA15DRAFT_758890</name>
</gene>
<protein>
    <recommendedName>
        <fullName evidence="2">DUF6533 domain-containing protein</fullName>
    </recommendedName>
</protein>
<evidence type="ECO:0000313" key="3">
    <source>
        <dbReference type="EMBL" id="TFK21183.1"/>
    </source>
</evidence>
<keyword evidence="1" id="KW-0812">Transmembrane</keyword>
<organism evidence="3 4">
    <name type="scientific">Coprinopsis marcescibilis</name>
    <name type="common">Agaric fungus</name>
    <name type="synonym">Psathyrella marcescibilis</name>
    <dbReference type="NCBI Taxonomy" id="230819"/>
    <lineage>
        <taxon>Eukaryota</taxon>
        <taxon>Fungi</taxon>
        <taxon>Dikarya</taxon>
        <taxon>Basidiomycota</taxon>
        <taxon>Agaricomycotina</taxon>
        <taxon>Agaricomycetes</taxon>
        <taxon>Agaricomycetidae</taxon>
        <taxon>Agaricales</taxon>
        <taxon>Agaricineae</taxon>
        <taxon>Psathyrellaceae</taxon>
        <taxon>Coprinopsis</taxon>
    </lineage>
</organism>
<feature type="transmembrane region" description="Helical" evidence="1">
    <location>
        <begin position="231"/>
        <end position="250"/>
    </location>
</feature>
<dbReference type="EMBL" id="ML210276">
    <property type="protein sequence ID" value="TFK21183.1"/>
    <property type="molecule type" value="Genomic_DNA"/>
</dbReference>
<feature type="domain" description="DUF6533" evidence="2">
    <location>
        <begin position="15"/>
        <end position="62"/>
    </location>
</feature>
<reference evidence="3 4" key="1">
    <citation type="journal article" date="2019" name="Nat. Ecol. Evol.">
        <title>Megaphylogeny resolves global patterns of mushroom evolution.</title>
        <authorList>
            <person name="Varga T."/>
            <person name="Krizsan K."/>
            <person name="Foldi C."/>
            <person name="Dima B."/>
            <person name="Sanchez-Garcia M."/>
            <person name="Sanchez-Ramirez S."/>
            <person name="Szollosi G.J."/>
            <person name="Szarkandi J.G."/>
            <person name="Papp V."/>
            <person name="Albert L."/>
            <person name="Andreopoulos W."/>
            <person name="Angelini C."/>
            <person name="Antonin V."/>
            <person name="Barry K.W."/>
            <person name="Bougher N.L."/>
            <person name="Buchanan P."/>
            <person name="Buyck B."/>
            <person name="Bense V."/>
            <person name="Catcheside P."/>
            <person name="Chovatia M."/>
            <person name="Cooper J."/>
            <person name="Damon W."/>
            <person name="Desjardin D."/>
            <person name="Finy P."/>
            <person name="Geml J."/>
            <person name="Haridas S."/>
            <person name="Hughes K."/>
            <person name="Justo A."/>
            <person name="Karasinski D."/>
            <person name="Kautmanova I."/>
            <person name="Kiss B."/>
            <person name="Kocsube S."/>
            <person name="Kotiranta H."/>
            <person name="LaButti K.M."/>
            <person name="Lechner B.E."/>
            <person name="Liimatainen K."/>
            <person name="Lipzen A."/>
            <person name="Lukacs Z."/>
            <person name="Mihaltcheva S."/>
            <person name="Morgado L.N."/>
            <person name="Niskanen T."/>
            <person name="Noordeloos M.E."/>
            <person name="Ohm R.A."/>
            <person name="Ortiz-Santana B."/>
            <person name="Ovrebo C."/>
            <person name="Racz N."/>
            <person name="Riley R."/>
            <person name="Savchenko A."/>
            <person name="Shiryaev A."/>
            <person name="Soop K."/>
            <person name="Spirin V."/>
            <person name="Szebenyi C."/>
            <person name="Tomsovsky M."/>
            <person name="Tulloss R.E."/>
            <person name="Uehling J."/>
            <person name="Grigoriev I.V."/>
            <person name="Vagvolgyi C."/>
            <person name="Papp T."/>
            <person name="Martin F.M."/>
            <person name="Miettinen O."/>
            <person name="Hibbett D.S."/>
            <person name="Nagy L.G."/>
        </authorList>
    </citation>
    <scope>NUCLEOTIDE SEQUENCE [LARGE SCALE GENOMIC DNA]</scope>
    <source>
        <strain evidence="3 4">CBS 121175</strain>
    </source>
</reference>
<keyword evidence="4" id="KW-1185">Reference proteome</keyword>
<evidence type="ECO:0000259" key="2">
    <source>
        <dbReference type="Pfam" id="PF20151"/>
    </source>
</evidence>
<dbReference type="OrthoDB" id="2686513at2759"/>
<sequence>MDLIIDDQAVFQKRCITVAALVVVYHDYFLTLSREVHWIWPSSRGLSLIPAIFYLNRYLALVGFPLLAHRTFATPIDRLRPDPVSIKAISSQSMRTLILNSQICDKINFLKNALPYVLHILAAVFSVVRTYGLYGRSRKVLIFLCIGLLSALAGALVLFFVSTGKETPLVFVDNCFHGVADDNAFRTALQYSFLLCFDLAIFILILCKSLQRSRRDTGTPLLTILIRDGTLFFGIMSLTCLAIILSFGYSSTASRGQGIVLGASFSSILVSRIILNIRDPSLRGRDTTTITSQFKSYLSTDIGALTTDIDTKQTDSEADMLDCYSDLDWAEESGHGHV</sequence>
<dbReference type="Pfam" id="PF20151">
    <property type="entry name" value="DUF6533"/>
    <property type="match status" value="1"/>
</dbReference>
<evidence type="ECO:0000313" key="4">
    <source>
        <dbReference type="Proteomes" id="UP000307440"/>
    </source>
</evidence>
<feature type="transmembrane region" description="Helical" evidence="1">
    <location>
        <begin position="113"/>
        <end position="134"/>
    </location>
</feature>
<keyword evidence="1" id="KW-0472">Membrane</keyword>